<evidence type="ECO:0000313" key="4">
    <source>
        <dbReference type="EMBL" id="PIT93640.1"/>
    </source>
</evidence>
<gene>
    <name evidence="4" type="ORF">COU00_03380</name>
</gene>
<dbReference type="InterPro" id="IPR000415">
    <property type="entry name" value="Nitroreductase-like"/>
</dbReference>
<sequence length="148" mass="16713">MNELLDAARKAPSAKNTQSHKYFIVNNKEIKDKLREHGAFKQDFVNDAPLIIICCADPSQYPKSADVDESPINYAYIDLSIAASFLVLRATELGLGTVFVAWIYRDKIKEILNIPKNYIIPFVIPVGYPAENPAPKPRKNLDEIILMH</sequence>
<accession>A0A2M6WLF9</accession>
<comment type="caution">
    <text evidence="4">The sequence shown here is derived from an EMBL/GenBank/DDBJ whole genome shotgun (WGS) entry which is preliminary data.</text>
</comment>
<keyword evidence="2" id="KW-0560">Oxidoreductase</keyword>
<dbReference type="Gene3D" id="3.40.109.10">
    <property type="entry name" value="NADH Oxidase"/>
    <property type="match status" value="1"/>
</dbReference>
<reference evidence="5" key="1">
    <citation type="submission" date="2017-09" db="EMBL/GenBank/DDBJ databases">
        <title>Depth-based differentiation of microbial function through sediment-hosted aquifers and enrichment of novel symbionts in the deep terrestrial subsurface.</title>
        <authorList>
            <person name="Probst A.J."/>
            <person name="Ladd B."/>
            <person name="Jarett J.K."/>
            <person name="Geller-Mcgrath D.E."/>
            <person name="Sieber C.M.K."/>
            <person name="Emerson J.B."/>
            <person name="Anantharaman K."/>
            <person name="Thomas B.C."/>
            <person name="Malmstrom R."/>
            <person name="Stieglmeier M."/>
            <person name="Klingl A."/>
            <person name="Woyke T."/>
            <person name="Ryan C.M."/>
            <person name="Banfield J.F."/>
        </authorList>
    </citation>
    <scope>NUCLEOTIDE SEQUENCE [LARGE SCALE GENOMIC DNA]</scope>
</reference>
<dbReference type="EMBL" id="PFAS01000057">
    <property type="protein sequence ID" value="PIT93640.1"/>
    <property type="molecule type" value="Genomic_DNA"/>
</dbReference>
<evidence type="ECO:0000256" key="1">
    <source>
        <dbReference type="ARBA" id="ARBA00007118"/>
    </source>
</evidence>
<protein>
    <submittedName>
        <fullName evidence="4">Nitroreductase</fullName>
    </submittedName>
</protein>
<proteinExistence type="inferred from homology"/>
<evidence type="ECO:0000256" key="2">
    <source>
        <dbReference type="ARBA" id="ARBA00023002"/>
    </source>
</evidence>
<dbReference type="PANTHER" id="PTHR43673">
    <property type="entry name" value="NAD(P)H NITROREDUCTASE YDGI-RELATED"/>
    <property type="match status" value="1"/>
</dbReference>
<dbReference type="Proteomes" id="UP000229335">
    <property type="component" value="Unassembled WGS sequence"/>
</dbReference>
<evidence type="ECO:0000259" key="3">
    <source>
        <dbReference type="Pfam" id="PF00881"/>
    </source>
</evidence>
<dbReference type="Pfam" id="PF00881">
    <property type="entry name" value="Nitroreductase"/>
    <property type="match status" value="2"/>
</dbReference>
<dbReference type="AlphaFoldDB" id="A0A2M6WLF9"/>
<name>A0A2M6WLF9_9BACT</name>
<evidence type="ECO:0000313" key="5">
    <source>
        <dbReference type="Proteomes" id="UP000229335"/>
    </source>
</evidence>
<dbReference type="GO" id="GO:0016491">
    <property type="term" value="F:oxidoreductase activity"/>
    <property type="evidence" value="ECO:0007669"/>
    <property type="project" value="UniProtKB-KW"/>
</dbReference>
<dbReference type="SUPFAM" id="SSF55469">
    <property type="entry name" value="FMN-dependent nitroreductase-like"/>
    <property type="match status" value="1"/>
</dbReference>
<organism evidence="4 5">
    <name type="scientific">Candidatus Falkowbacteria bacterium CG10_big_fil_rev_8_21_14_0_10_43_11</name>
    <dbReference type="NCBI Taxonomy" id="1974568"/>
    <lineage>
        <taxon>Bacteria</taxon>
        <taxon>Candidatus Falkowiibacteriota</taxon>
    </lineage>
</organism>
<feature type="domain" description="Nitroreductase" evidence="3">
    <location>
        <begin position="38"/>
        <end position="128"/>
    </location>
</feature>
<dbReference type="InterPro" id="IPR029479">
    <property type="entry name" value="Nitroreductase"/>
</dbReference>
<feature type="domain" description="Nitroreductase" evidence="3">
    <location>
        <begin position="2"/>
        <end position="37"/>
    </location>
</feature>
<comment type="similarity">
    <text evidence="1">Belongs to the nitroreductase family.</text>
</comment>
<dbReference type="PANTHER" id="PTHR43673:SF10">
    <property type="entry name" value="NADH DEHYDROGENASE_NAD(P)H NITROREDUCTASE XCC3605-RELATED"/>
    <property type="match status" value="1"/>
</dbReference>